<name>A0A5C5BBQ5_9MICO</name>
<evidence type="ECO:0000313" key="1">
    <source>
        <dbReference type="EMBL" id="TNU74981.1"/>
    </source>
</evidence>
<dbReference type="OrthoDB" id="8156917at2"/>
<dbReference type="PANTHER" id="PTHR23026">
    <property type="entry name" value="NADPH NITROREDUCTASE"/>
    <property type="match status" value="1"/>
</dbReference>
<evidence type="ECO:0000313" key="2">
    <source>
        <dbReference type="Proteomes" id="UP000313849"/>
    </source>
</evidence>
<gene>
    <name evidence="1" type="ORF">FH969_06565</name>
</gene>
<dbReference type="InterPro" id="IPR050627">
    <property type="entry name" value="Nitroreductase/BluB"/>
</dbReference>
<dbReference type="SUPFAM" id="SSF55469">
    <property type="entry name" value="FMN-dependent nitroreductase-like"/>
    <property type="match status" value="2"/>
</dbReference>
<accession>A0A5C5BBQ5</accession>
<comment type="caution">
    <text evidence="1">The sequence shown here is derived from an EMBL/GenBank/DDBJ whole genome shotgun (WGS) entry which is preliminary data.</text>
</comment>
<dbReference type="Gene3D" id="3.40.109.10">
    <property type="entry name" value="NADH Oxidase"/>
    <property type="match status" value="1"/>
</dbReference>
<keyword evidence="2" id="KW-1185">Reference proteome</keyword>
<dbReference type="EMBL" id="VENP01000018">
    <property type="protein sequence ID" value="TNU74981.1"/>
    <property type="molecule type" value="Genomic_DNA"/>
</dbReference>
<dbReference type="PANTHER" id="PTHR23026:SF123">
    <property type="entry name" value="NAD(P)H NITROREDUCTASE RV3131-RELATED"/>
    <property type="match status" value="1"/>
</dbReference>
<dbReference type="InterPro" id="IPR000415">
    <property type="entry name" value="Nitroreductase-like"/>
</dbReference>
<proteinExistence type="predicted"/>
<reference evidence="1 2" key="1">
    <citation type="submission" date="2019-06" db="EMBL/GenBank/DDBJ databases">
        <title>Draft genome sequence of Miniimonas arenae KCTC 19750T isolated from sea sand.</title>
        <authorList>
            <person name="Park S.-J."/>
        </authorList>
    </citation>
    <scope>NUCLEOTIDE SEQUENCE [LARGE SCALE GENOMIC DNA]</scope>
    <source>
        <strain evidence="1 2">KCTC 19750</strain>
    </source>
</reference>
<dbReference type="NCBIfam" id="NF047509">
    <property type="entry name" value="Rv3131_FMN_oxido"/>
    <property type="match status" value="1"/>
</dbReference>
<protein>
    <recommendedName>
        <fullName evidence="3">Nitroreductase</fullName>
    </recommendedName>
</protein>
<sequence length="344" mass="35699">MVEQDRIISAIEDATYASSIHNSQPWRFTVLGDAVAVSLDPDATPRTVDPSGRWALASIGAVLATLEIALVARTGLATSTELRVGDAPSDGELAGGQAYGGRPLAIVQVGDDAAPAAVKAQAERLAPTVRERFTTRAPLTGGAPTQAEWAALSAAAGASELVTGTPAPEPLVRTLLALTAEAEVARQDDPDYLEEIERWVDNESHTGIPSAAIGLPDAEGKIPLRDFTQTPMGSAASGEATFFEDPAALLVLTSASDAPVDQLLGGYAMQRVMLEATALGLGIGVLGQALEEPDSREKVDAAVSEALASPEPVVVHQVLRLGHPAGELAHVRTPRRPVKDVILG</sequence>
<organism evidence="1 2">
    <name type="scientific">Miniimonas arenae</name>
    <dbReference type="NCBI Taxonomy" id="676201"/>
    <lineage>
        <taxon>Bacteria</taxon>
        <taxon>Bacillati</taxon>
        <taxon>Actinomycetota</taxon>
        <taxon>Actinomycetes</taxon>
        <taxon>Micrococcales</taxon>
        <taxon>Beutenbergiaceae</taxon>
        <taxon>Miniimonas</taxon>
    </lineage>
</organism>
<dbReference type="AlphaFoldDB" id="A0A5C5BBQ5"/>
<dbReference type="GO" id="GO:0016491">
    <property type="term" value="F:oxidoreductase activity"/>
    <property type="evidence" value="ECO:0007669"/>
    <property type="project" value="InterPro"/>
</dbReference>
<evidence type="ECO:0008006" key="3">
    <source>
        <dbReference type="Google" id="ProtNLM"/>
    </source>
</evidence>
<dbReference type="RefSeq" id="WP_108719253.1">
    <property type="nucleotide sequence ID" value="NZ_VENP01000018.1"/>
</dbReference>
<dbReference type="Proteomes" id="UP000313849">
    <property type="component" value="Unassembled WGS sequence"/>
</dbReference>